<evidence type="ECO:0000313" key="5">
    <source>
        <dbReference type="Proteomes" id="UP000830454"/>
    </source>
</evidence>
<proteinExistence type="predicted"/>
<feature type="domain" description="EcxA zinc-binding" evidence="1">
    <location>
        <begin position="428"/>
        <end position="731"/>
    </location>
</feature>
<dbReference type="SUPFAM" id="SSF55486">
    <property type="entry name" value="Metalloproteases ('zincins'), catalytic domain"/>
    <property type="match status" value="1"/>
</dbReference>
<dbReference type="InterPro" id="IPR034032">
    <property type="entry name" value="Zn_MMP-like_bac"/>
</dbReference>
<dbReference type="InterPro" id="IPR032534">
    <property type="entry name" value="EcxA_zinc-bd"/>
</dbReference>
<evidence type="ECO:0000259" key="1">
    <source>
        <dbReference type="Pfam" id="PF16313"/>
    </source>
</evidence>
<protein>
    <submittedName>
        <fullName evidence="4">Zinc-dependent metalloprotease</fullName>
    </submittedName>
</protein>
<reference evidence="4" key="1">
    <citation type="submission" date="2021-12" db="EMBL/GenBank/DDBJ databases">
        <authorList>
            <person name="Cha I.-T."/>
            <person name="Lee K.-E."/>
            <person name="Park S.-J."/>
        </authorList>
    </citation>
    <scope>NUCLEOTIDE SEQUENCE</scope>
    <source>
        <strain evidence="4">YSM-43</strain>
    </source>
</reference>
<dbReference type="Proteomes" id="UP000830454">
    <property type="component" value="Chromosome"/>
</dbReference>
<dbReference type="PANTHER" id="PTHR38478">
    <property type="entry name" value="PEPTIDASE M1A AND M12B"/>
    <property type="match status" value="1"/>
</dbReference>
<dbReference type="GO" id="GO:0008237">
    <property type="term" value="F:metallopeptidase activity"/>
    <property type="evidence" value="ECO:0007669"/>
    <property type="project" value="UniProtKB-KW"/>
</dbReference>
<keyword evidence="4" id="KW-0482">Metalloprotease</keyword>
<dbReference type="Gene3D" id="3.40.390.10">
    <property type="entry name" value="Collagenase (Catalytic Domain)"/>
    <property type="match status" value="1"/>
</dbReference>
<dbReference type="EMBL" id="CP090145">
    <property type="protein sequence ID" value="UOX35461.1"/>
    <property type="molecule type" value="Genomic_DNA"/>
</dbReference>
<name>A0ABY4HTG3_9FLAO</name>
<dbReference type="InterPro" id="IPR033413">
    <property type="entry name" value="DUF5117"/>
</dbReference>
<dbReference type="PANTHER" id="PTHR38478:SF1">
    <property type="entry name" value="ZINC DEPENDENT METALLOPROTEASE DOMAIN LIPOPROTEIN"/>
    <property type="match status" value="1"/>
</dbReference>
<dbReference type="Pfam" id="PF17148">
    <property type="entry name" value="DUF5117"/>
    <property type="match status" value="1"/>
</dbReference>
<reference evidence="4" key="2">
    <citation type="submission" date="2022-04" db="EMBL/GenBank/DDBJ databases">
        <title>Complete Genome Sequence of Flavobacterium sediminilitoris YSM-43, Isolated from a Tidal Sediment.</title>
        <authorList>
            <person name="Lee P.A."/>
        </authorList>
    </citation>
    <scope>NUCLEOTIDE SEQUENCE</scope>
    <source>
        <strain evidence="4">YSM-43</strain>
    </source>
</reference>
<evidence type="ECO:0000313" key="4">
    <source>
        <dbReference type="EMBL" id="UOX35461.1"/>
    </source>
</evidence>
<feature type="domain" description="DUF5118" evidence="3">
    <location>
        <begin position="45"/>
        <end position="93"/>
    </location>
</feature>
<feature type="domain" description="DUF5117" evidence="2">
    <location>
        <begin position="105"/>
        <end position="293"/>
    </location>
</feature>
<sequence>MKKITLLILIVLSFNNSYSQFWKKKKAKKTETIVPVEKKKEGKIKDYNNIITKEAKTTSGLFKVHKVTDKYYFEIPNNLLNKDMLLVSKFAKVPSGLGGGYVNAGTEMNTQMIVWDKFEDKLLIKVKSTNSIANDSLPINISVKANNNDATLYAFDIASFSKDSTAIVIDVTKFFSSDVKAISGLSSGIREAYKVKNLDESRSFINYIKAFPLNIEILQDFTYNASKPSTLANTETISVQMSQSMILLPEEPMRPRLFDSRVGWFTLNKYDYSSEELKSDKKTYIRRWRLEPKDAEAYARGELVEPIKPIIYYLDPATPEKLRPYIKKGVEEWQKSFEAAGFKNAIIAKDPPTKEEDPDFSPEDIRYSVIRYVASTTRNAVGPSISDPRTGEIIESDIIWYHNHLRSYRNRYLIETGAANPTARTLHTSEEEMGEMMQMVIAHEVGHALGFPHNMSASCAYNVEDYRKPAFTKFNGISASIMDYARFNYIAQPGDKDVRYIRQMGPYDTYAVNWGYRIIPNAKTPEDEIKTLDKWILEKAGNPIYEFGKQSSNFDPYSQTEDIGNNAMLASNYAIKNLKIVAKKLPEWTSDISNNYEDLEELYGELLSAWSRYIGHVVTYVGGVNETEKKPNQNGNVYTITPKAKQKEAVNWLLKNAFSDQGWLVDSTILNKITPDGYHQKLLSYQSRHLFNLISIERLGRLLDAEFINKENYKALDLLSDIRKGIWKNNAKTVSITERNIQKLHLERMISLYNDDAKHSYNVSSSDIKSLIYGELLQLKSDLTIEKNLTRDTETKYHYLECISRIEKCFENK</sequence>
<dbReference type="Pfam" id="PF17162">
    <property type="entry name" value="DUF5118"/>
    <property type="match status" value="1"/>
</dbReference>
<keyword evidence="4" id="KW-0378">Hydrolase</keyword>
<gene>
    <name evidence="4" type="ORF">LXD69_08050</name>
</gene>
<evidence type="ECO:0000259" key="3">
    <source>
        <dbReference type="Pfam" id="PF17162"/>
    </source>
</evidence>
<evidence type="ECO:0000259" key="2">
    <source>
        <dbReference type="Pfam" id="PF17148"/>
    </source>
</evidence>
<dbReference type="InterPro" id="IPR024079">
    <property type="entry name" value="MetalloPept_cat_dom_sf"/>
</dbReference>
<dbReference type="RefSeq" id="WP_246918672.1">
    <property type="nucleotide sequence ID" value="NZ_CP090145.1"/>
</dbReference>
<keyword evidence="4" id="KW-0645">Protease</keyword>
<dbReference type="InterPro" id="IPR033428">
    <property type="entry name" value="DUF5118"/>
</dbReference>
<accession>A0ABY4HTG3</accession>
<organism evidence="4 5">
    <name type="scientific">Flavobacterium sediminilitoris</name>
    <dbReference type="NCBI Taxonomy" id="2024526"/>
    <lineage>
        <taxon>Bacteria</taxon>
        <taxon>Pseudomonadati</taxon>
        <taxon>Bacteroidota</taxon>
        <taxon>Flavobacteriia</taxon>
        <taxon>Flavobacteriales</taxon>
        <taxon>Flavobacteriaceae</taxon>
        <taxon>Flavobacterium</taxon>
    </lineage>
</organism>
<keyword evidence="5" id="KW-1185">Reference proteome</keyword>
<dbReference type="CDD" id="cd04276">
    <property type="entry name" value="ZnMc_MMP_like_2"/>
    <property type="match status" value="1"/>
</dbReference>
<dbReference type="Pfam" id="PF16313">
    <property type="entry name" value="DUF4953"/>
    <property type="match status" value="1"/>
</dbReference>